<dbReference type="Pfam" id="PF00400">
    <property type="entry name" value="WD40"/>
    <property type="match status" value="3"/>
</dbReference>
<dbReference type="PROSITE" id="PS50082">
    <property type="entry name" value="WD_REPEATS_2"/>
    <property type="match status" value="1"/>
</dbReference>
<dbReference type="InterPro" id="IPR019775">
    <property type="entry name" value="WD40_repeat_CS"/>
</dbReference>
<evidence type="ECO:0000313" key="4">
    <source>
        <dbReference type="EMBL" id="ELA42033.1"/>
    </source>
</evidence>
<dbReference type="PANTHER" id="PTHR10971">
    <property type="entry name" value="MRNA EXPORT FACTOR AND BUB3"/>
    <property type="match status" value="1"/>
</dbReference>
<keyword evidence="1 3" id="KW-0853">WD repeat</keyword>
<dbReference type="InParanoid" id="L2GMB2"/>
<keyword evidence="5" id="KW-1185">Reference proteome</keyword>
<dbReference type="InterPro" id="IPR036322">
    <property type="entry name" value="WD40_repeat_dom_sf"/>
</dbReference>
<organism evidence="4 5">
    <name type="scientific">Vittaforma corneae (strain ATCC 50505)</name>
    <name type="common">Microsporidian parasite</name>
    <name type="synonym">Nosema corneum</name>
    <dbReference type="NCBI Taxonomy" id="993615"/>
    <lineage>
        <taxon>Eukaryota</taxon>
        <taxon>Fungi</taxon>
        <taxon>Fungi incertae sedis</taxon>
        <taxon>Microsporidia</taxon>
        <taxon>Nosematidae</taxon>
        <taxon>Vittaforma</taxon>
    </lineage>
</organism>
<sequence>MYTTKSFIQKNDAKAIDLPDCPVDTISCIGFNFENTHVAAASWDGSVKLYRLPFYSSPGSNCTLEKSYSLGKPVLSCCFFNNMLLAGLSDGSLVAVDPNNTVKAHDSAIKSIQNYNNQFIITGSFDNTLKFWDLKSSSPFHTITLSSKVYAMDLKESILVVALGDKTVVVYDMNNINQPVVFPTRFNYSIRSVAPHKDQDSFAVGGIEAKVETFSRNFPAKKMVFRCHRVDGKLYAVNVVRFLPNDSRLIVTGGSDGSLVWFDRENRSKLCSNEFGAPITAGEFSNDGKYFIFAVGDDWSKGYTGVYTKTFLKMIIVNTIPGLIK</sequence>
<evidence type="ECO:0000256" key="2">
    <source>
        <dbReference type="ARBA" id="ARBA00022737"/>
    </source>
</evidence>
<evidence type="ECO:0000256" key="3">
    <source>
        <dbReference type="PROSITE-ProRule" id="PRU00221"/>
    </source>
</evidence>
<dbReference type="EMBL" id="JH370135">
    <property type="protein sequence ID" value="ELA42033.1"/>
    <property type="molecule type" value="Genomic_DNA"/>
</dbReference>
<evidence type="ECO:0000313" key="5">
    <source>
        <dbReference type="Proteomes" id="UP000011082"/>
    </source>
</evidence>
<dbReference type="VEuPathDB" id="MicrosporidiaDB:VICG_00880"/>
<dbReference type="RefSeq" id="XP_007604329.1">
    <property type="nucleotide sequence ID" value="XM_007604267.1"/>
</dbReference>
<name>L2GMB2_VITCO</name>
<dbReference type="AlphaFoldDB" id="L2GMB2"/>
<evidence type="ECO:0000256" key="1">
    <source>
        <dbReference type="ARBA" id="ARBA00022574"/>
    </source>
</evidence>
<dbReference type="FunCoup" id="L2GMB2">
    <property type="interactions" value="314"/>
</dbReference>
<gene>
    <name evidence="4" type="ORF">VICG_00880</name>
</gene>
<reference evidence="5" key="1">
    <citation type="submission" date="2011-05" db="EMBL/GenBank/DDBJ databases">
        <title>The genome sequence of Vittaforma corneae strain ATCC 50505.</title>
        <authorList>
            <consortium name="The Broad Institute Genome Sequencing Platform"/>
            <person name="Cuomo C."/>
            <person name="Didier E."/>
            <person name="Bowers L."/>
            <person name="Young S.K."/>
            <person name="Zeng Q."/>
            <person name="Gargeya S."/>
            <person name="Fitzgerald M."/>
            <person name="Haas B."/>
            <person name="Abouelleil A."/>
            <person name="Alvarado L."/>
            <person name="Arachchi H.M."/>
            <person name="Berlin A."/>
            <person name="Chapman S.B."/>
            <person name="Gearin G."/>
            <person name="Goldberg J."/>
            <person name="Griggs A."/>
            <person name="Gujja S."/>
            <person name="Hansen M."/>
            <person name="Heiman D."/>
            <person name="Howarth C."/>
            <person name="Larimer J."/>
            <person name="Lui A."/>
            <person name="MacDonald P.J.P."/>
            <person name="McCowen C."/>
            <person name="Montmayeur A."/>
            <person name="Murphy C."/>
            <person name="Neiman D."/>
            <person name="Pearson M."/>
            <person name="Priest M."/>
            <person name="Roberts A."/>
            <person name="Saif S."/>
            <person name="Shea T."/>
            <person name="Sisk P."/>
            <person name="Stolte C."/>
            <person name="Sykes S."/>
            <person name="Wortman J."/>
            <person name="Nusbaum C."/>
            <person name="Birren B."/>
        </authorList>
    </citation>
    <scope>NUCLEOTIDE SEQUENCE [LARGE SCALE GENOMIC DNA]</scope>
    <source>
        <strain evidence="5">ATCC 50505</strain>
    </source>
</reference>
<dbReference type="Proteomes" id="UP000011082">
    <property type="component" value="Unassembled WGS sequence"/>
</dbReference>
<dbReference type="STRING" id="993615.L2GMB2"/>
<dbReference type="PROSITE" id="PS00678">
    <property type="entry name" value="WD_REPEATS_1"/>
    <property type="match status" value="1"/>
</dbReference>
<dbReference type="SUPFAM" id="SSF50978">
    <property type="entry name" value="WD40 repeat-like"/>
    <property type="match status" value="1"/>
</dbReference>
<dbReference type="OrthoDB" id="256303at2759"/>
<dbReference type="InterPro" id="IPR001680">
    <property type="entry name" value="WD40_rpt"/>
</dbReference>
<dbReference type="GeneID" id="19881594"/>
<protein>
    <submittedName>
        <fullName evidence="4">Uncharacterized protein</fullName>
    </submittedName>
</protein>
<dbReference type="SMART" id="SM00320">
    <property type="entry name" value="WD40"/>
    <property type="match status" value="4"/>
</dbReference>
<dbReference type="PROSITE" id="PS50294">
    <property type="entry name" value="WD_REPEATS_REGION"/>
    <property type="match status" value="1"/>
</dbReference>
<dbReference type="Gene3D" id="2.130.10.10">
    <property type="entry name" value="YVTN repeat-like/Quinoprotein amine dehydrogenase"/>
    <property type="match status" value="1"/>
</dbReference>
<keyword evidence="2" id="KW-0677">Repeat</keyword>
<proteinExistence type="predicted"/>
<dbReference type="InterPro" id="IPR015943">
    <property type="entry name" value="WD40/YVTN_repeat-like_dom_sf"/>
</dbReference>
<dbReference type="HOGENOM" id="CLU_038526_1_0_1"/>
<dbReference type="OMA" id="HHVDDSQ"/>
<feature type="repeat" description="WD" evidence="3">
    <location>
        <begin position="102"/>
        <end position="142"/>
    </location>
</feature>
<accession>L2GMB2</accession>